<accession>A0A1F6B4Z4</accession>
<comment type="caution">
    <text evidence="3">The sequence shown here is derived from an EMBL/GenBank/DDBJ whole genome shotgun (WGS) entry which is preliminary data.</text>
</comment>
<proteinExistence type="predicted"/>
<gene>
    <name evidence="3" type="ORF">A3A63_00395</name>
</gene>
<dbReference type="AlphaFoldDB" id="A0A1F6B4Z4"/>
<protein>
    <recommendedName>
        <fullName evidence="2">M23ase beta-sheet core domain-containing protein</fullName>
    </recommendedName>
</protein>
<evidence type="ECO:0000256" key="1">
    <source>
        <dbReference type="SAM" id="Coils"/>
    </source>
</evidence>
<feature type="domain" description="M23ase beta-sheet core" evidence="2">
    <location>
        <begin position="233"/>
        <end position="271"/>
    </location>
</feature>
<dbReference type="InterPro" id="IPR011055">
    <property type="entry name" value="Dup_hybrid_motif"/>
</dbReference>
<feature type="coiled-coil region" evidence="1">
    <location>
        <begin position="26"/>
        <end position="95"/>
    </location>
</feature>
<dbReference type="Gene3D" id="6.10.250.3150">
    <property type="match status" value="1"/>
</dbReference>
<sequence length="378" mass="42112">MKMLRVLLFIVLVVAVIGSGTHVKAQSDNEKQIQELQQKVNELQGTENTLSKQINLITSQIALTTLRVTSIKGAISKLASEIGELNDEIDRLEVLKTKRLELVLHRIPETYKRHQTSGFGIVLFSQNFSNFLSRVKYLARVQEEDAQLYKQLQNTQDTYGERRALREKKKVQHESLKAQLEQQSAELDGQKRQKQVLLDETRNSEAVYQRLLAQALAEKQALERALVDSVKVGPVKKGDPIALVGNTGAPGCSTGAHLHFEVRKSNAWVDPGGYLSGKTVFDEQTNSSMGLGSGSWDWPLSDPIRITQRFGHTPWSYRYQYSGGIHTGFDMVAPSAVIRAPADGELYSSSQSCGSSSIIKIKYIDHGDGVVSFYLHVQ</sequence>
<dbReference type="PANTHER" id="PTHR21666">
    <property type="entry name" value="PEPTIDASE-RELATED"/>
    <property type="match status" value="1"/>
</dbReference>
<dbReference type="GO" id="GO:0004222">
    <property type="term" value="F:metalloendopeptidase activity"/>
    <property type="evidence" value="ECO:0007669"/>
    <property type="project" value="TreeGrafter"/>
</dbReference>
<dbReference type="Pfam" id="PF01551">
    <property type="entry name" value="Peptidase_M23"/>
    <property type="match status" value="1"/>
</dbReference>
<dbReference type="InterPro" id="IPR050570">
    <property type="entry name" value="Cell_wall_metabolism_enzyme"/>
</dbReference>
<feature type="coiled-coil region" evidence="1">
    <location>
        <begin position="138"/>
        <end position="225"/>
    </location>
</feature>
<keyword evidence="1" id="KW-0175">Coiled coil</keyword>
<dbReference type="CDD" id="cd12797">
    <property type="entry name" value="M23_peptidase"/>
    <property type="match status" value="1"/>
</dbReference>
<name>A0A1F6B4Z4_9BACT</name>
<dbReference type="Gene3D" id="2.70.70.10">
    <property type="entry name" value="Glucose Permease (Domain IIA)"/>
    <property type="match status" value="2"/>
</dbReference>
<evidence type="ECO:0000259" key="2">
    <source>
        <dbReference type="Pfam" id="PF01551"/>
    </source>
</evidence>
<evidence type="ECO:0000313" key="3">
    <source>
        <dbReference type="EMBL" id="OGG31577.1"/>
    </source>
</evidence>
<organism evidence="3 4">
    <name type="scientific">Candidatus Gottesmanbacteria bacterium RIFCSPLOWO2_01_FULL_46_9</name>
    <dbReference type="NCBI Taxonomy" id="1798394"/>
    <lineage>
        <taxon>Bacteria</taxon>
        <taxon>Candidatus Gottesmaniibacteriota</taxon>
    </lineage>
</organism>
<dbReference type="EMBL" id="MFJX01000004">
    <property type="protein sequence ID" value="OGG31577.1"/>
    <property type="molecule type" value="Genomic_DNA"/>
</dbReference>
<reference evidence="3 4" key="1">
    <citation type="journal article" date="2016" name="Nat. Commun.">
        <title>Thousands of microbial genomes shed light on interconnected biogeochemical processes in an aquifer system.</title>
        <authorList>
            <person name="Anantharaman K."/>
            <person name="Brown C.T."/>
            <person name="Hug L.A."/>
            <person name="Sharon I."/>
            <person name="Castelle C.J."/>
            <person name="Probst A.J."/>
            <person name="Thomas B.C."/>
            <person name="Singh A."/>
            <person name="Wilkins M.J."/>
            <person name="Karaoz U."/>
            <person name="Brodie E.L."/>
            <person name="Williams K.H."/>
            <person name="Hubbard S.S."/>
            <person name="Banfield J.F."/>
        </authorList>
    </citation>
    <scope>NUCLEOTIDE SEQUENCE [LARGE SCALE GENOMIC DNA]</scope>
</reference>
<dbReference type="InterPro" id="IPR016047">
    <property type="entry name" value="M23ase_b-sheet_dom"/>
</dbReference>
<dbReference type="SUPFAM" id="SSF51261">
    <property type="entry name" value="Duplicated hybrid motif"/>
    <property type="match status" value="2"/>
</dbReference>
<dbReference type="Proteomes" id="UP000176450">
    <property type="component" value="Unassembled WGS sequence"/>
</dbReference>
<dbReference type="PANTHER" id="PTHR21666:SF270">
    <property type="entry name" value="MUREIN HYDROLASE ACTIVATOR ENVC"/>
    <property type="match status" value="1"/>
</dbReference>
<evidence type="ECO:0000313" key="4">
    <source>
        <dbReference type="Proteomes" id="UP000176450"/>
    </source>
</evidence>